<accession>A0A7C4PRQ2</accession>
<keyword evidence="2" id="KW-0378">Hydrolase</keyword>
<dbReference type="PANTHER" id="PTHR43309:SF3">
    <property type="entry name" value="5-OXOPROLINASE SUBUNIT C"/>
    <property type="match status" value="1"/>
</dbReference>
<dbReference type="GO" id="GO:0005524">
    <property type="term" value="F:ATP binding"/>
    <property type="evidence" value="ECO:0007669"/>
    <property type="project" value="UniProtKB-KW"/>
</dbReference>
<dbReference type="InterPro" id="IPR029000">
    <property type="entry name" value="Cyclophilin-like_dom_sf"/>
</dbReference>
<keyword evidence="3" id="KW-0067">ATP-binding</keyword>
<dbReference type="AlphaFoldDB" id="A0A7C4PRQ2"/>
<evidence type="ECO:0000256" key="1">
    <source>
        <dbReference type="ARBA" id="ARBA00022741"/>
    </source>
</evidence>
<dbReference type="NCBIfam" id="TIGR00724">
    <property type="entry name" value="urea_amlyse_rel"/>
    <property type="match status" value="1"/>
</dbReference>
<evidence type="ECO:0000256" key="3">
    <source>
        <dbReference type="ARBA" id="ARBA00022840"/>
    </source>
</evidence>
<dbReference type="InterPro" id="IPR003778">
    <property type="entry name" value="CT_A_B"/>
</dbReference>
<comment type="caution">
    <text evidence="5">The sequence shown here is derived from an EMBL/GenBank/DDBJ whole genome shotgun (WGS) entry which is preliminary data.</text>
</comment>
<keyword evidence="5" id="KW-0808">Transferase</keyword>
<evidence type="ECO:0000259" key="4">
    <source>
        <dbReference type="SMART" id="SM00797"/>
    </source>
</evidence>
<dbReference type="GO" id="GO:0016787">
    <property type="term" value="F:hydrolase activity"/>
    <property type="evidence" value="ECO:0007669"/>
    <property type="project" value="UniProtKB-KW"/>
</dbReference>
<protein>
    <submittedName>
        <fullName evidence="5">Biotin-dependent carboxyltransferase</fullName>
    </submittedName>
</protein>
<organism evidence="5">
    <name type="scientific">Anaerolinea thermolimosa</name>
    <dbReference type="NCBI Taxonomy" id="229919"/>
    <lineage>
        <taxon>Bacteria</taxon>
        <taxon>Bacillati</taxon>
        <taxon>Chloroflexota</taxon>
        <taxon>Anaerolineae</taxon>
        <taxon>Anaerolineales</taxon>
        <taxon>Anaerolineaceae</taxon>
        <taxon>Anaerolinea</taxon>
    </lineage>
</organism>
<feature type="domain" description="Carboxyltransferase" evidence="4">
    <location>
        <begin position="24"/>
        <end position="306"/>
    </location>
</feature>
<dbReference type="SMART" id="SM00797">
    <property type="entry name" value="AHS2"/>
    <property type="match status" value="1"/>
</dbReference>
<evidence type="ECO:0000256" key="2">
    <source>
        <dbReference type="ARBA" id="ARBA00022801"/>
    </source>
</evidence>
<dbReference type="InterPro" id="IPR052708">
    <property type="entry name" value="PxpC"/>
</dbReference>
<evidence type="ECO:0000313" key="5">
    <source>
        <dbReference type="EMBL" id="HGS21110.1"/>
    </source>
</evidence>
<dbReference type="EMBL" id="DSYK01000229">
    <property type="protein sequence ID" value="HGS21110.1"/>
    <property type="molecule type" value="Genomic_DNA"/>
</dbReference>
<dbReference type="PANTHER" id="PTHR43309">
    <property type="entry name" value="5-OXOPROLINASE SUBUNIT C"/>
    <property type="match status" value="1"/>
</dbReference>
<dbReference type="Gene3D" id="2.40.100.10">
    <property type="entry name" value="Cyclophilin-like"/>
    <property type="match status" value="1"/>
</dbReference>
<dbReference type="Pfam" id="PF02626">
    <property type="entry name" value="CT_A_B"/>
    <property type="match status" value="1"/>
</dbReference>
<sequence length="320" mass="35023">MWLRVLDTGPVSTIQDSGRYGFRQYGMPVSGPMDWFAFQVANRLVGNPPGDAVIEFSLGGLCFTLDMDGLIAATGSVQLWVDRRPLPAWMAVLVRSGQEIRLTTTPYGCWGYLAVAGGLLTPPVLGSRATYLRGRLGGVDGRPLEPGDCILCGEGGKKIRHRAGCRLGVESIPVYSQQITVRVVPGPQYHWFEEMGLETFYQTEFGIDEKSDRMGFRLIGSGVKGRKGDLLSEGMFFGSVQVPPDGQPVVLMADSPTTGGYPKIATLIRADLPAFAQLIPGEGRVRFKGVTPNQARKAFLELLEKIDFDWDEDNSLWMTA</sequence>
<name>A0A7C4PRQ2_9CHLR</name>
<dbReference type="SUPFAM" id="SSF50891">
    <property type="entry name" value="Cyclophilin-like"/>
    <property type="match status" value="1"/>
</dbReference>
<keyword evidence="1" id="KW-0547">Nucleotide-binding</keyword>
<proteinExistence type="predicted"/>
<reference evidence="5" key="1">
    <citation type="journal article" date="2020" name="mSystems">
        <title>Genome- and Community-Level Interaction Insights into Carbon Utilization and Element Cycling Functions of Hydrothermarchaeota in Hydrothermal Sediment.</title>
        <authorList>
            <person name="Zhou Z."/>
            <person name="Liu Y."/>
            <person name="Xu W."/>
            <person name="Pan J."/>
            <person name="Luo Z.H."/>
            <person name="Li M."/>
        </authorList>
    </citation>
    <scope>NUCLEOTIDE SEQUENCE [LARGE SCALE GENOMIC DNA]</scope>
    <source>
        <strain evidence="5">SpSt-573</strain>
    </source>
</reference>
<gene>
    <name evidence="5" type="ORF">ENT37_04495</name>
</gene>
<dbReference type="GO" id="GO:0016740">
    <property type="term" value="F:transferase activity"/>
    <property type="evidence" value="ECO:0007669"/>
    <property type="project" value="UniProtKB-KW"/>
</dbReference>